<evidence type="ECO:0000313" key="2">
    <source>
        <dbReference type="EMBL" id="XCG47338.1"/>
    </source>
</evidence>
<gene>
    <name evidence="2" type="ORF">ABVK50_18900</name>
</gene>
<organism evidence="2">
    <name type="scientific">Mesorhizobium sp. WSM2240</name>
    <dbReference type="NCBI Taxonomy" id="3228851"/>
    <lineage>
        <taxon>Bacteria</taxon>
        <taxon>Pseudomonadati</taxon>
        <taxon>Pseudomonadota</taxon>
        <taxon>Alphaproteobacteria</taxon>
        <taxon>Hyphomicrobiales</taxon>
        <taxon>Phyllobacteriaceae</taxon>
        <taxon>Mesorhizobium</taxon>
    </lineage>
</organism>
<accession>A0AAU8CKH3</accession>
<evidence type="ECO:0000256" key="1">
    <source>
        <dbReference type="SAM" id="MobiDB-lite"/>
    </source>
</evidence>
<dbReference type="EMBL" id="CP159253">
    <property type="protein sequence ID" value="XCG47338.1"/>
    <property type="molecule type" value="Genomic_DNA"/>
</dbReference>
<dbReference type="Pfam" id="PF06169">
    <property type="entry name" value="DUF982"/>
    <property type="match status" value="1"/>
</dbReference>
<protein>
    <submittedName>
        <fullName evidence="2">DUF982 domain-containing protein</fullName>
    </submittedName>
</protein>
<sequence>MAIAVREAMKQIRFDRPVRISFGKPGKTRLVHTVWEASECLANDKWPDHNGPMFEMADVALRGATQGQVTAQEARQAFADAALEARILVVTARSKRTHGGQATPSSASSSSTSPKSRSSSS</sequence>
<proteinExistence type="predicted"/>
<name>A0AAU8CKH3_9HYPH</name>
<feature type="compositionally biased region" description="Low complexity" evidence="1">
    <location>
        <begin position="105"/>
        <end position="121"/>
    </location>
</feature>
<dbReference type="AlphaFoldDB" id="A0AAU8CKH3"/>
<feature type="region of interest" description="Disordered" evidence="1">
    <location>
        <begin position="93"/>
        <end position="121"/>
    </location>
</feature>
<dbReference type="Gene3D" id="6.10.250.730">
    <property type="match status" value="1"/>
</dbReference>
<reference evidence="2" key="1">
    <citation type="submission" date="2024-06" db="EMBL/GenBank/DDBJ databases">
        <title>Mesorhizobium karijinii sp. nov., a symbiont of the iconic Swainsona formosa from arid Australia.</title>
        <authorList>
            <person name="Hill Y.J."/>
            <person name="Watkin E.L.J."/>
            <person name="O'Hara G.W."/>
            <person name="Terpolilli J."/>
            <person name="Tye M.L."/>
            <person name="Kohlmeier M.G."/>
        </authorList>
    </citation>
    <scope>NUCLEOTIDE SEQUENCE</scope>
    <source>
        <strain evidence="2">WSM2240</strain>
    </source>
</reference>
<dbReference type="RefSeq" id="WP_353645110.1">
    <property type="nucleotide sequence ID" value="NZ_CP159253.1"/>
</dbReference>
<dbReference type="InterPro" id="IPR010385">
    <property type="entry name" value="DUF982"/>
</dbReference>